<dbReference type="PANTHER" id="PTHR11851">
    <property type="entry name" value="METALLOPROTEASE"/>
    <property type="match status" value="1"/>
</dbReference>
<dbReference type="InterPro" id="IPR011249">
    <property type="entry name" value="Metalloenz_LuxS/M16"/>
</dbReference>
<evidence type="ECO:0000256" key="1">
    <source>
        <dbReference type="ARBA" id="ARBA00007261"/>
    </source>
</evidence>
<proteinExistence type="inferred from homology"/>
<protein>
    <submittedName>
        <fullName evidence="3">Insulinase family protein</fullName>
    </submittedName>
</protein>
<dbReference type="Gene3D" id="3.30.830.10">
    <property type="entry name" value="Metalloenzyme, LuxS/M16 peptidase-like"/>
    <property type="match status" value="2"/>
</dbReference>
<dbReference type="Proteomes" id="UP000823844">
    <property type="component" value="Unassembled WGS sequence"/>
</dbReference>
<evidence type="ECO:0000259" key="2">
    <source>
        <dbReference type="Pfam" id="PF05193"/>
    </source>
</evidence>
<evidence type="ECO:0000313" key="4">
    <source>
        <dbReference type="Proteomes" id="UP000823844"/>
    </source>
</evidence>
<accession>A0A9E2KRR6</accession>
<dbReference type="PANTHER" id="PTHR11851:SF49">
    <property type="entry name" value="MITOCHONDRIAL-PROCESSING PEPTIDASE SUBUNIT ALPHA"/>
    <property type="match status" value="1"/>
</dbReference>
<dbReference type="InterPro" id="IPR050361">
    <property type="entry name" value="MPP/UQCRC_Complex"/>
</dbReference>
<dbReference type="AlphaFoldDB" id="A0A9E2KRR6"/>
<dbReference type="SUPFAM" id="SSF63411">
    <property type="entry name" value="LuxS/MPP-like metallohydrolase"/>
    <property type="match status" value="2"/>
</dbReference>
<organism evidence="3 4">
    <name type="scientific">Candidatus Lactobacillus pullistercoris</name>
    <dbReference type="NCBI Taxonomy" id="2838636"/>
    <lineage>
        <taxon>Bacteria</taxon>
        <taxon>Bacillati</taxon>
        <taxon>Bacillota</taxon>
        <taxon>Bacilli</taxon>
        <taxon>Lactobacillales</taxon>
        <taxon>Lactobacillaceae</taxon>
        <taxon>Lactobacillus</taxon>
    </lineage>
</organism>
<comment type="similarity">
    <text evidence="1">Belongs to the peptidase M16 family.</text>
</comment>
<reference evidence="3" key="2">
    <citation type="submission" date="2021-04" db="EMBL/GenBank/DDBJ databases">
        <authorList>
            <person name="Gilroy R."/>
        </authorList>
    </citation>
    <scope>NUCLEOTIDE SEQUENCE</scope>
    <source>
        <strain evidence="3">F6-686</strain>
    </source>
</reference>
<dbReference type="Pfam" id="PF05193">
    <property type="entry name" value="Peptidase_M16_C"/>
    <property type="match status" value="1"/>
</dbReference>
<gene>
    <name evidence="3" type="ORF">H9806_07700</name>
</gene>
<dbReference type="GO" id="GO:0046872">
    <property type="term" value="F:metal ion binding"/>
    <property type="evidence" value="ECO:0007669"/>
    <property type="project" value="InterPro"/>
</dbReference>
<dbReference type="EMBL" id="JAHLFT010000099">
    <property type="protein sequence ID" value="MBU3828985.1"/>
    <property type="molecule type" value="Genomic_DNA"/>
</dbReference>
<reference evidence="3" key="1">
    <citation type="journal article" date="2021" name="PeerJ">
        <title>Extensive microbial diversity within the chicken gut microbiome revealed by metagenomics and culture.</title>
        <authorList>
            <person name="Gilroy R."/>
            <person name="Ravi A."/>
            <person name="Getino M."/>
            <person name="Pursley I."/>
            <person name="Horton D.L."/>
            <person name="Alikhan N.F."/>
            <person name="Baker D."/>
            <person name="Gharbi K."/>
            <person name="Hall N."/>
            <person name="Watson M."/>
            <person name="Adriaenssens E.M."/>
            <person name="Foster-Nyarko E."/>
            <person name="Jarju S."/>
            <person name="Secka A."/>
            <person name="Antonio M."/>
            <person name="Oren A."/>
            <person name="Chaudhuri R.R."/>
            <person name="La Ragione R."/>
            <person name="Hildebrand F."/>
            <person name="Pallen M.J."/>
        </authorList>
    </citation>
    <scope>NUCLEOTIDE SEQUENCE</scope>
    <source>
        <strain evidence="3">F6-686</strain>
    </source>
</reference>
<evidence type="ECO:0000313" key="3">
    <source>
        <dbReference type="EMBL" id="MBU3828985.1"/>
    </source>
</evidence>
<feature type="domain" description="Peptidase M16 C-terminal" evidence="2">
    <location>
        <begin position="197"/>
        <end position="344"/>
    </location>
</feature>
<name>A0A9E2KRR6_9LACO</name>
<comment type="caution">
    <text evidence="3">The sequence shown here is derived from an EMBL/GenBank/DDBJ whole genome shotgun (WGS) entry which is preliminary data.</text>
</comment>
<sequence length="404" mass="46118">MLTINTSIKKNNKFLTATIGCFLRFPLTKHNLAYASLLARMQMNASLYFPTISQQKQELSELYDLQFEVVPQLFGNQIVLSYIANFVEPLELLDPNYTYEKIVEDLALIIEHPSFDEKLVSISQQQLIAEYQEIMQEPENIALDRFFRIWYQNNPDYADNFMGSISEISEATVGKMKQFADNLRSVPAVLIGLARDKKYLSKLLNEEFKYAGLLKEFAPKNTVIPPAKILSSESEVANNLQSQLLLGYGYKQPIDFREQIVGLVLAQYLAGDQSSKLFVKVREQLGAAYAVEATNFANNSLFLINAGINKNQATEAIKIIKDEMEQISSGKIDLDLLKQAKKSLVNIQKIGEDHENWQLAHLLRNELYPSRVEVDRIKTIKSISEKQIHNFAQNLFLNESYLLK</sequence>
<dbReference type="InterPro" id="IPR007863">
    <property type="entry name" value="Peptidase_M16_C"/>
</dbReference>